<reference evidence="5 6" key="1">
    <citation type="submission" date="2023-07" db="EMBL/GenBank/DDBJ databases">
        <title>Sorghum-associated microbial communities from plants grown in Nebraska, USA.</title>
        <authorList>
            <person name="Schachtman D."/>
        </authorList>
    </citation>
    <scope>NUCLEOTIDE SEQUENCE [LARGE SCALE GENOMIC DNA]</scope>
    <source>
        <strain evidence="5 6">BE198</strain>
    </source>
</reference>
<name>A0ABU1WCD0_9GAMM</name>
<dbReference type="PANTHER" id="PTHR44858:SF1">
    <property type="entry name" value="UDP-N-ACETYLGLUCOSAMINE--PEPTIDE N-ACETYLGLUCOSAMINYLTRANSFERASE SPINDLY-RELATED"/>
    <property type="match status" value="1"/>
</dbReference>
<gene>
    <name evidence="5" type="ORF">J2X06_002204</name>
</gene>
<protein>
    <submittedName>
        <fullName evidence="5">Tfp pilus assembly protein PilF</fullName>
    </submittedName>
</protein>
<dbReference type="Pfam" id="PF13432">
    <property type="entry name" value="TPR_16"/>
    <property type="match status" value="1"/>
</dbReference>
<proteinExistence type="predicted"/>
<sequence length="235" mass="25244">MEPAPSKALRLPPLSTTETPMSAGNKHNYRRAVRHAARLGALLLVYVAATAMAARKESAGVQVTDTGFTIVESAKIDGATRSDYARAAGLLAQERYADGIALLQSITAKQPKLTAAYVDLGIAYAKTNELDQAEASLKQALELQPKHPIAWNELGLVQRRQGKLGEARASYEKSLAAAPGFHFARLNLAVLCDLYIADAACALDNYLIYQQAVPDDKQVAGWIANARARADKGVK</sequence>
<evidence type="ECO:0000313" key="5">
    <source>
        <dbReference type="EMBL" id="MDR7134995.1"/>
    </source>
</evidence>
<dbReference type="InterPro" id="IPR011990">
    <property type="entry name" value="TPR-like_helical_dom_sf"/>
</dbReference>
<keyword evidence="6" id="KW-1185">Reference proteome</keyword>
<dbReference type="EMBL" id="JAVDVY010000002">
    <property type="protein sequence ID" value="MDR7134995.1"/>
    <property type="molecule type" value="Genomic_DNA"/>
</dbReference>
<evidence type="ECO:0000313" key="6">
    <source>
        <dbReference type="Proteomes" id="UP001251524"/>
    </source>
</evidence>
<feature type="repeat" description="TPR" evidence="3">
    <location>
        <begin position="148"/>
        <end position="181"/>
    </location>
</feature>
<organism evidence="5 6">
    <name type="scientific">Lysobacter niastensis</name>
    <dbReference type="NCBI Taxonomy" id="380629"/>
    <lineage>
        <taxon>Bacteria</taxon>
        <taxon>Pseudomonadati</taxon>
        <taxon>Pseudomonadota</taxon>
        <taxon>Gammaproteobacteria</taxon>
        <taxon>Lysobacterales</taxon>
        <taxon>Lysobacteraceae</taxon>
        <taxon>Lysobacter</taxon>
    </lineage>
</organism>
<dbReference type="PROSITE" id="PS50293">
    <property type="entry name" value="TPR_REGION"/>
    <property type="match status" value="1"/>
</dbReference>
<evidence type="ECO:0000256" key="2">
    <source>
        <dbReference type="ARBA" id="ARBA00022803"/>
    </source>
</evidence>
<keyword evidence="2 3" id="KW-0802">TPR repeat</keyword>
<dbReference type="SUPFAM" id="SSF48452">
    <property type="entry name" value="TPR-like"/>
    <property type="match status" value="1"/>
</dbReference>
<evidence type="ECO:0000256" key="4">
    <source>
        <dbReference type="SAM" id="MobiDB-lite"/>
    </source>
</evidence>
<dbReference type="Proteomes" id="UP001251524">
    <property type="component" value="Unassembled WGS sequence"/>
</dbReference>
<dbReference type="InterPro" id="IPR050498">
    <property type="entry name" value="Ycf3"/>
</dbReference>
<dbReference type="PROSITE" id="PS50005">
    <property type="entry name" value="TPR"/>
    <property type="match status" value="2"/>
</dbReference>
<dbReference type="PANTHER" id="PTHR44858">
    <property type="entry name" value="TETRATRICOPEPTIDE REPEAT PROTEIN 6"/>
    <property type="match status" value="1"/>
</dbReference>
<comment type="caution">
    <text evidence="5">The sequence shown here is derived from an EMBL/GenBank/DDBJ whole genome shotgun (WGS) entry which is preliminary data.</text>
</comment>
<dbReference type="InterPro" id="IPR019734">
    <property type="entry name" value="TPR_rpt"/>
</dbReference>
<feature type="repeat" description="TPR" evidence="3">
    <location>
        <begin position="114"/>
        <end position="147"/>
    </location>
</feature>
<feature type="region of interest" description="Disordered" evidence="4">
    <location>
        <begin position="1"/>
        <end position="24"/>
    </location>
</feature>
<keyword evidence="1" id="KW-0677">Repeat</keyword>
<evidence type="ECO:0000256" key="3">
    <source>
        <dbReference type="PROSITE-ProRule" id="PRU00339"/>
    </source>
</evidence>
<dbReference type="Gene3D" id="1.25.40.10">
    <property type="entry name" value="Tetratricopeptide repeat domain"/>
    <property type="match status" value="1"/>
</dbReference>
<evidence type="ECO:0000256" key="1">
    <source>
        <dbReference type="ARBA" id="ARBA00022737"/>
    </source>
</evidence>
<accession>A0ABU1WCD0</accession>
<dbReference type="SMART" id="SM00028">
    <property type="entry name" value="TPR"/>
    <property type="match status" value="2"/>
</dbReference>